<name>Q46HC0_PROMT</name>
<accession>Q46HC0</accession>
<dbReference type="STRING" id="59920.PMN2A_1620"/>
<evidence type="ECO:0000313" key="2">
    <source>
        <dbReference type="Proteomes" id="UP000002535"/>
    </source>
</evidence>
<organism evidence="1 2">
    <name type="scientific">Prochlorococcus marinus (strain NATL2A)</name>
    <dbReference type="NCBI Taxonomy" id="59920"/>
    <lineage>
        <taxon>Bacteria</taxon>
        <taxon>Bacillati</taxon>
        <taxon>Cyanobacteriota</taxon>
        <taxon>Cyanophyceae</taxon>
        <taxon>Synechococcales</taxon>
        <taxon>Prochlorococcaceae</taxon>
        <taxon>Prochlorococcus</taxon>
    </lineage>
</organism>
<dbReference type="GO" id="GO:0009279">
    <property type="term" value="C:cell outer membrane"/>
    <property type="evidence" value="ECO:0007669"/>
    <property type="project" value="TreeGrafter"/>
</dbReference>
<dbReference type="GO" id="GO:1990351">
    <property type="term" value="C:transporter complex"/>
    <property type="evidence" value="ECO:0007669"/>
    <property type="project" value="TreeGrafter"/>
</dbReference>
<evidence type="ECO:0000313" key="1">
    <source>
        <dbReference type="EMBL" id="AAZ59108.1"/>
    </source>
</evidence>
<protein>
    <submittedName>
        <fullName evidence="1">Repeats containing protein</fullName>
    </submittedName>
</protein>
<dbReference type="Proteomes" id="UP000002535">
    <property type="component" value="Chromosome"/>
</dbReference>
<dbReference type="EMBL" id="CP000095">
    <property type="protein sequence ID" value="AAZ59108.1"/>
    <property type="molecule type" value="Genomic_DNA"/>
</dbReference>
<proteinExistence type="predicted"/>
<dbReference type="PANTHER" id="PTHR30189">
    <property type="entry name" value="LPS-ASSEMBLY PROTEIN"/>
    <property type="match status" value="1"/>
</dbReference>
<dbReference type="AlphaFoldDB" id="Q46HC0"/>
<gene>
    <name evidence="1" type="ordered locus">PMN2A_1620</name>
</gene>
<dbReference type="KEGG" id="pmn:PMN2A_1620"/>
<dbReference type="PhylomeDB" id="Q46HC0"/>
<dbReference type="Pfam" id="PF12600">
    <property type="entry name" value="DUF3769"/>
    <property type="match status" value="1"/>
</dbReference>
<dbReference type="InterPro" id="IPR050218">
    <property type="entry name" value="LptD"/>
</dbReference>
<sequence>MLSLFETSKGKEHFLGKSFNPKHYIFSVGNLEENDKRLSSRKLEQNEVTSLTLKIFADKQYDYDQNIYLAEGNVKALINGGILRSDLLSYNKSTGILSAEGNIRFRKGGQYFRAKEFKFNLLKKEGSIKDAYGILDLKNVVNDLKIDAISNQAKALKSTNDKEINTYDDGIEFSFGNIKLPDNKITRSNKSIGLINNWRFKSNSISIEENGWKSNRIVFTNDPLDPNQISFEGIDVIAEEEEDGRLLITSSKTNLILENRSKIFIGKRIFGEKKKKRSKFQLILDGKDRDGLVLVRNSNATNITDNIKLELQPQFLINRAILGKTNSYKNSKDKNINLSDLFGLNINLNANNSNWSFDSLNDLSTLNTSRLFNGLRHSSSFRIPVLEESTFNIFTAYRSRAWNGTIGETEIKSAFGGFIEKSQYFTTGSLKNNLNIRIGTGRYEAEKFENSEMISLWRSSIFSSLDSEYQIWKSNKKNLYKNYLTPLSPVLIDSELVLKTNIVSAYFNYLNDSDQGFLKLTIGPEIRLGNLERDYFDYTKLSVMPGVKIKSGNSPFKFDNAIDLKTINISLMQQIYGPLMLDIISNLNIDSSSKNYGEYYDTKLGLLWHKRAYECGIYYHPNNEAGGLFFRINGFKFANSTKAVF</sequence>
<dbReference type="PANTHER" id="PTHR30189:SF1">
    <property type="entry name" value="LPS-ASSEMBLY PROTEIN LPTD"/>
    <property type="match status" value="1"/>
</dbReference>
<dbReference type="InterPro" id="IPR022244">
    <property type="entry name" value="DUF3769"/>
</dbReference>
<reference evidence="1 2" key="1">
    <citation type="journal article" date="2007" name="PLoS Genet.">
        <title>Patterns and implications of gene gain and loss in the evolution of Prochlorococcus.</title>
        <authorList>
            <person name="Kettler G.C."/>
            <person name="Martiny A.C."/>
            <person name="Huang K."/>
            <person name="Zucker J."/>
            <person name="Coleman M.L."/>
            <person name="Rodrigue S."/>
            <person name="Chen F."/>
            <person name="Lapidus A."/>
            <person name="Ferriera S."/>
            <person name="Johnson J."/>
            <person name="Steglich C."/>
            <person name="Church G.M."/>
            <person name="Richardson P."/>
            <person name="Chisholm S.W."/>
        </authorList>
    </citation>
    <scope>NUCLEOTIDE SEQUENCE [LARGE SCALE GENOMIC DNA]</scope>
    <source>
        <strain evidence="1 2">NATL2A</strain>
    </source>
</reference>
<dbReference type="HOGENOM" id="CLU_412106_0_0_3"/>
<keyword evidence="2" id="KW-1185">Reference proteome</keyword>